<comment type="caution">
    <text evidence="1">The sequence shown here is derived from an EMBL/GenBank/DDBJ whole genome shotgun (WGS) entry which is preliminary data.</text>
</comment>
<evidence type="ECO:0000313" key="2">
    <source>
        <dbReference type="Proteomes" id="UP000178089"/>
    </source>
</evidence>
<organism evidence="1 2">
    <name type="scientific">Candidatus Taylorbacteria bacterium RIFCSPHIGHO2_12_FULL_45_16</name>
    <dbReference type="NCBI Taxonomy" id="1802315"/>
    <lineage>
        <taxon>Bacteria</taxon>
        <taxon>Candidatus Tayloriibacteriota</taxon>
    </lineage>
</organism>
<accession>A0A1G2N1L3</accession>
<dbReference type="EMBL" id="MHRT01000005">
    <property type="protein sequence ID" value="OHA29101.1"/>
    <property type="molecule type" value="Genomic_DNA"/>
</dbReference>
<evidence type="ECO:0000313" key="1">
    <source>
        <dbReference type="EMBL" id="OHA29101.1"/>
    </source>
</evidence>
<dbReference type="AlphaFoldDB" id="A0A1G2N1L3"/>
<proteinExistence type="predicted"/>
<sequence length="135" mass="16022">MQDKENQTFIDEAKRIYYQVSSTICPAFGGQVVVFNYHGFYHLMFKHGKPRSLSDRMRRMRLFERVIPILKTAQTFSKYYSGPNRNNASSFIHSWTFTRFENKKRIRIIIRQIDNGNKHFFSVMDRRSSTSAQAP</sequence>
<name>A0A1G2N1L3_9BACT</name>
<dbReference type="Proteomes" id="UP000178089">
    <property type="component" value="Unassembled WGS sequence"/>
</dbReference>
<reference evidence="1 2" key="1">
    <citation type="journal article" date="2016" name="Nat. Commun.">
        <title>Thousands of microbial genomes shed light on interconnected biogeochemical processes in an aquifer system.</title>
        <authorList>
            <person name="Anantharaman K."/>
            <person name="Brown C.T."/>
            <person name="Hug L.A."/>
            <person name="Sharon I."/>
            <person name="Castelle C.J."/>
            <person name="Probst A.J."/>
            <person name="Thomas B.C."/>
            <person name="Singh A."/>
            <person name="Wilkins M.J."/>
            <person name="Karaoz U."/>
            <person name="Brodie E.L."/>
            <person name="Williams K.H."/>
            <person name="Hubbard S.S."/>
            <person name="Banfield J.F."/>
        </authorList>
    </citation>
    <scope>NUCLEOTIDE SEQUENCE [LARGE SCALE GENOMIC DNA]</scope>
</reference>
<protein>
    <submittedName>
        <fullName evidence="1">Uncharacterized protein</fullName>
    </submittedName>
</protein>
<gene>
    <name evidence="1" type="ORF">A3F51_00560</name>
</gene>